<protein>
    <submittedName>
        <fullName evidence="2">RNA-binding protein</fullName>
    </submittedName>
</protein>
<dbReference type="PANTHER" id="PTHR34215:SF1">
    <property type="entry name" value="YLXR DOMAIN-CONTAINING PROTEIN"/>
    <property type="match status" value="1"/>
</dbReference>
<reference evidence="2 3" key="1">
    <citation type="submission" date="2017-11" db="EMBL/GenBank/DDBJ databases">
        <title>Genome sequence of Entomoplasma freundtii BARC 318 (ATCC 51999).</title>
        <authorList>
            <person name="Lo W.-S."/>
            <person name="Gasparich G.E."/>
            <person name="Kuo C.-H."/>
        </authorList>
    </citation>
    <scope>NUCLEOTIDE SEQUENCE [LARGE SCALE GENOMIC DNA]</scope>
    <source>
        <strain evidence="2 3">BARC 318</strain>
    </source>
</reference>
<organism evidence="2 3">
    <name type="scientific">Entomoplasma freundtii</name>
    <dbReference type="NCBI Taxonomy" id="74700"/>
    <lineage>
        <taxon>Bacteria</taxon>
        <taxon>Bacillati</taxon>
        <taxon>Mycoplasmatota</taxon>
        <taxon>Mollicutes</taxon>
        <taxon>Entomoplasmatales</taxon>
        <taxon>Entomoplasmataceae</taxon>
        <taxon>Entomoplasma</taxon>
    </lineage>
</organism>
<dbReference type="KEGG" id="efr:EFREU_v1c04540"/>
<dbReference type="AlphaFoldDB" id="A0A2K8NRL6"/>
<feature type="region of interest" description="Disordered" evidence="1">
    <location>
        <begin position="1"/>
        <end position="24"/>
    </location>
</feature>
<evidence type="ECO:0000313" key="2">
    <source>
        <dbReference type="EMBL" id="ATZ16480.1"/>
    </source>
</evidence>
<dbReference type="RefSeq" id="WP_100609479.1">
    <property type="nucleotide sequence ID" value="NZ_CP024962.1"/>
</dbReference>
<gene>
    <name evidence="2" type="ORF">EFREU_v1c04540</name>
</gene>
<name>A0A2K8NRL6_9MOLU</name>
<sequence length="101" mass="11730">MKSMMTSTTKKKADKRPNYRKDLVTRTKLPKEALLRIVKQNNGEIHLDWFQNLPGRGAYIAKDLQALKVMAQKNLLARAFKMKINPEVYQLLEVEFQNGPQ</sequence>
<dbReference type="SUPFAM" id="SSF64376">
    <property type="entry name" value="YlxR-like"/>
    <property type="match status" value="1"/>
</dbReference>
<dbReference type="EMBL" id="CP024962">
    <property type="protein sequence ID" value="ATZ16480.1"/>
    <property type="molecule type" value="Genomic_DNA"/>
</dbReference>
<dbReference type="PANTHER" id="PTHR34215">
    <property type="entry name" value="BLL0784 PROTEIN"/>
    <property type="match status" value="1"/>
</dbReference>
<dbReference type="Gene3D" id="3.30.1230.10">
    <property type="entry name" value="YlxR-like"/>
    <property type="match status" value="1"/>
</dbReference>
<accession>A0A2K8NRL6</accession>
<dbReference type="InterPro" id="IPR007393">
    <property type="entry name" value="YlxR_dom"/>
</dbReference>
<dbReference type="Proteomes" id="UP000232222">
    <property type="component" value="Chromosome"/>
</dbReference>
<dbReference type="Pfam" id="PF04296">
    <property type="entry name" value="YlxR"/>
    <property type="match status" value="1"/>
</dbReference>
<dbReference type="InterPro" id="IPR035931">
    <property type="entry name" value="YlxR-like_sf"/>
</dbReference>
<dbReference type="InterPro" id="IPR037465">
    <property type="entry name" value="YlxR"/>
</dbReference>
<evidence type="ECO:0000256" key="1">
    <source>
        <dbReference type="SAM" id="MobiDB-lite"/>
    </source>
</evidence>
<keyword evidence="3" id="KW-1185">Reference proteome</keyword>
<dbReference type="OrthoDB" id="398624at2"/>
<proteinExistence type="predicted"/>
<evidence type="ECO:0000313" key="3">
    <source>
        <dbReference type="Proteomes" id="UP000232222"/>
    </source>
</evidence>
<feature type="compositionally biased region" description="Basic and acidic residues" evidence="1">
    <location>
        <begin position="15"/>
        <end position="24"/>
    </location>
</feature>